<feature type="transmembrane region" description="Helical" evidence="5">
    <location>
        <begin position="72"/>
        <end position="90"/>
    </location>
</feature>
<feature type="transmembrane region" description="Helical" evidence="5">
    <location>
        <begin position="158"/>
        <end position="177"/>
    </location>
</feature>
<evidence type="ECO:0000256" key="1">
    <source>
        <dbReference type="ARBA" id="ARBA00004141"/>
    </source>
</evidence>
<evidence type="ECO:0000313" key="8">
    <source>
        <dbReference type="EnsemblMetazoa" id="PHUM407850-PA"/>
    </source>
</evidence>
<evidence type="ECO:0000256" key="4">
    <source>
        <dbReference type="ARBA" id="ARBA00023136"/>
    </source>
</evidence>
<dbReference type="InterPro" id="IPR005828">
    <property type="entry name" value="MFS_sugar_transport-like"/>
</dbReference>
<dbReference type="InParanoid" id="E0VS01"/>
<dbReference type="AlphaFoldDB" id="E0VS01"/>
<dbReference type="GO" id="GO:0022857">
    <property type="term" value="F:transmembrane transporter activity"/>
    <property type="evidence" value="ECO:0007669"/>
    <property type="project" value="InterPro"/>
</dbReference>
<dbReference type="CTD" id="8234040"/>
<dbReference type="HOGENOM" id="CLU_001265_30_5_1"/>
<dbReference type="EMBL" id="DS235639">
    <property type="protein sequence ID" value="EEB16157.1"/>
    <property type="molecule type" value="Genomic_DNA"/>
</dbReference>
<dbReference type="PRINTS" id="PR00171">
    <property type="entry name" value="SUGRTRNSPORT"/>
</dbReference>
<dbReference type="GO" id="GO:0016020">
    <property type="term" value="C:membrane"/>
    <property type="evidence" value="ECO:0007669"/>
    <property type="project" value="UniProtKB-SubCell"/>
</dbReference>
<dbReference type="InterPro" id="IPR050549">
    <property type="entry name" value="MFS_Trehalose_Transporter"/>
</dbReference>
<dbReference type="PANTHER" id="PTHR48021">
    <property type="match status" value="1"/>
</dbReference>
<name>E0VS01_PEDHC</name>
<dbReference type="Proteomes" id="UP000009046">
    <property type="component" value="Unassembled WGS sequence"/>
</dbReference>
<evidence type="ECO:0000256" key="3">
    <source>
        <dbReference type="ARBA" id="ARBA00022989"/>
    </source>
</evidence>
<reference evidence="8" key="3">
    <citation type="submission" date="2020-05" db="UniProtKB">
        <authorList>
            <consortium name="EnsemblMetazoa"/>
        </authorList>
    </citation>
    <scope>IDENTIFICATION</scope>
    <source>
        <strain evidence="8">USDA</strain>
    </source>
</reference>
<feature type="transmembrane region" description="Helical" evidence="5">
    <location>
        <begin position="266"/>
        <end position="285"/>
    </location>
</feature>
<reference evidence="7" key="2">
    <citation type="submission" date="2007-04" db="EMBL/GenBank/DDBJ databases">
        <title>The genome of the human body louse.</title>
        <authorList>
            <consortium name="The Human Body Louse Genome Consortium"/>
            <person name="Kirkness E."/>
            <person name="Walenz B."/>
            <person name="Hass B."/>
            <person name="Bruggner R."/>
            <person name="Strausberg R."/>
        </authorList>
    </citation>
    <scope>NUCLEOTIDE SEQUENCE</scope>
    <source>
        <strain evidence="7">USDA</strain>
    </source>
</reference>
<protein>
    <recommendedName>
        <fullName evidence="6">Major facilitator superfamily (MFS) profile domain-containing protein</fullName>
    </recommendedName>
</protein>
<dbReference type="VEuPathDB" id="VectorBase:PHUM407850"/>
<feature type="transmembrane region" description="Helical" evidence="5">
    <location>
        <begin position="230"/>
        <end position="251"/>
    </location>
</feature>
<feature type="transmembrane region" description="Helical" evidence="5">
    <location>
        <begin position="129"/>
        <end position="152"/>
    </location>
</feature>
<dbReference type="Gene3D" id="1.20.1250.20">
    <property type="entry name" value="MFS general substrate transporter like domains"/>
    <property type="match status" value="1"/>
</dbReference>
<evidence type="ECO:0000256" key="5">
    <source>
        <dbReference type="SAM" id="Phobius"/>
    </source>
</evidence>
<evidence type="ECO:0000313" key="9">
    <source>
        <dbReference type="Proteomes" id="UP000009046"/>
    </source>
</evidence>
<dbReference type="STRING" id="121224.E0VS01"/>
<dbReference type="EnsemblMetazoa" id="PHUM407850-RA">
    <property type="protein sequence ID" value="PHUM407850-PA"/>
    <property type="gene ID" value="PHUM407850"/>
</dbReference>
<feature type="transmembrane region" description="Helical" evidence="5">
    <location>
        <begin position="426"/>
        <end position="445"/>
    </location>
</feature>
<evidence type="ECO:0000313" key="7">
    <source>
        <dbReference type="EMBL" id="EEB16157.1"/>
    </source>
</evidence>
<dbReference type="RefSeq" id="XP_002428895.1">
    <property type="nucleotide sequence ID" value="XM_002428850.1"/>
</dbReference>
<dbReference type="EMBL" id="AAZO01004917">
    <property type="status" value="NOT_ANNOTATED_CDS"/>
    <property type="molecule type" value="Genomic_DNA"/>
</dbReference>
<feature type="transmembrane region" description="Helical" evidence="5">
    <location>
        <begin position="394"/>
        <end position="414"/>
    </location>
</feature>
<feature type="transmembrane region" description="Helical" evidence="5">
    <location>
        <begin position="42"/>
        <end position="63"/>
    </location>
</feature>
<organism>
    <name type="scientific">Pediculus humanus subsp. corporis</name>
    <name type="common">Body louse</name>
    <dbReference type="NCBI Taxonomy" id="121224"/>
    <lineage>
        <taxon>Eukaryota</taxon>
        <taxon>Metazoa</taxon>
        <taxon>Ecdysozoa</taxon>
        <taxon>Arthropoda</taxon>
        <taxon>Hexapoda</taxon>
        <taxon>Insecta</taxon>
        <taxon>Pterygota</taxon>
        <taxon>Neoptera</taxon>
        <taxon>Paraneoptera</taxon>
        <taxon>Psocodea</taxon>
        <taxon>Troctomorpha</taxon>
        <taxon>Phthiraptera</taxon>
        <taxon>Anoplura</taxon>
        <taxon>Pediculidae</taxon>
        <taxon>Pediculus</taxon>
    </lineage>
</organism>
<comment type="subcellular location">
    <subcellularLocation>
        <location evidence="1">Membrane</location>
        <topology evidence="1">Multi-pass membrane protein</topology>
    </subcellularLocation>
</comment>
<dbReference type="eggNOG" id="KOG0254">
    <property type="taxonomic scope" value="Eukaryota"/>
</dbReference>
<dbReference type="PANTHER" id="PTHR48021:SF68">
    <property type="entry name" value="MAJOR FACILITATOR SUPERFAMILY (MFS) PROFILE DOMAIN-CONTAINING PROTEIN"/>
    <property type="match status" value="1"/>
</dbReference>
<dbReference type="SUPFAM" id="SSF103473">
    <property type="entry name" value="MFS general substrate transporter"/>
    <property type="match status" value="1"/>
</dbReference>
<dbReference type="InterPro" id="IPR003663">
    <property type="entry name" value="Sugar/inositol_transpt"/>
</dbReference>
<keyword evidence="4 5" id="KW-0472">Membrane</keyword>
<dbReference type="OrthoDB" id="6612291at2759"/>
<dbReference type="PROSITE" id="PS50850">
    <property type="entry name" value="MFS"/>
    <property type="match status" value="1"/>
</dbReference>
<keyword evidence="3 5" id="KW-1133">Transmembrane helix</keyword>
<sequence>MAASATVLLNTSCGMAVGHSAVLLPQLMSEDSEIPITKSESTWIASLLVLPLIVGCLSSGYLMDFLGRKRSLFLLSIPFAMGWMILAIAPNLLTLYAARLLKGYCLGVSIPLIQIYLAETTQPDQRGVFLSASALSVSIGILLCHLLGTFIFWRTASWISSLLPVLSVLICLCVKDLRQAEESYKWFRGDTEEAMKGFNDLLNLQQISNETTENVSKFKLMKKENFYKPFLILNFFFFIQQFSGVNAVTFYSVKILKNILTTMDEYFSTMIIDVVRLASSIFSIFLLKRYGSRKISLISVIGTSLSLFLLAICLGSADTDIIDDVINNSTEYLNRTNDMTTESTSPEPVGITSYILRYLPLFFMILYITLVTIGLVPLPWVLTGEIFGKEMRGIGSGVSTSFAFCCFFLVIKLSPDFFDTFHDYGTFGFFGVITAIGSFVLWKYLPETKDKTLEEIQLFFSKKS</sequence>
<dbReference type="InterPro" id="IPR005829">
    <property type="entry name" value="Sugar_transporter_CS"/>
</dbReference>
<dbReference type="FunFam" id="1.20.1250.20:FF:000249">
    <property type="entry name" value="facilitated trehalose transporter Tret1"/>
    <property type="match status" value="1"/>
</dbReference>
<evidence type="ECO:0000256" key="2">
    <source>
        <dbReference type="ARBA" id="ARBA00022692"/>
    </source>
</evidence>
<feature type="transmembrane region" description="Helical" evidence="5">
    <location>
        <begin position="358"/>
        <end position="382"/>
    </location>
</feature>
<keyword evidence="2 5" id="KW-0812">Transmembrane</keyword>
<feature type="transmembrane region" description="Helical" evidence="5">
    <location>
        <begin position="297"/>
        <end position="317"/>
    </location>
</feature>
<dbReference type="PROSITE" id="PS00216">
    <property type="entry name" value="SUGAR_TRANSPORT_1"/>
    <property type="match status" value="1"/>
</dbReference>
<dbReference type="KEGG" id="phu:Phum_PHUM407850"/>
<dbReference type="InterPro" id="IPR036259">
    <property type="entry name" value="MFS_trans_sf"/>
</dbReference>
<dbReference type="Pfam" id="PF00083">
    <property type="entry name" value="Sugar_tr"/>
    <property type="match status" value="1"/>
</dbReference>
<dbReference type="InterPro" id="IPR020846">
    <property type="entry name" value="MFS_dom"/>
</dbReference>
<dbReference type="GeneID" id="8234040"/>
<accession>E0VS01</accession>
<feature type="transmembrane region" description="Helical" evidence="5">
    <location>
        <begin position="96"/>
        <end position="117"/>
    </location>
</feature>
<feature type="domain" description="Major facilitator superfamily (MFS) profile" evidence="6">
    <location>
        <begin position="1"/>
        <end position="449"/>
    </location>
</feature>
<dbReference type="OMA" id="LQCTSFQ"/>
<proteinExistence type="predicted"/>
<keyword evidence="9" id="KW-1185">Reference proteome</keyword>
<reference evidence="7" key="1">
    <citation type="submission" date="2007-04" db="EMBL/GenBank/DDBJ databases">
        <title>Annotation of Pediculus humanus corporis strain USDA.</title>
        <authorList>
            <person name="Kirkness E."/>
            <person name="Hannick L."/>
            <person name="Hass B."/>
            <person name="Bruggner R."/>
            <person name="Lawson D."/>
            <person name="Bidwell S."/>
            <person name="Joardar V."/>
            <person name="Caler E."/>
            <person name="Walenz B."/>
            <person name="Inman J."/>
            <person name="Schobel S."/>
            <person name="Galinsky K."/>
            <person name="Amedeo P."/>
            <person name="Strausberg R."/>
        </authorList>
    </citation>
    <scope>NUCLEOTIDE SEQUENCE</scope>
    <source>
        <strain evidence="7">USDA</strain>
    </source>
</reference>
<evidence type="ECO:0000259" key="6">
    <source>
        <dbReference type="PROSITE" id="PS50850"/>
    </source>
</evidence>
<gene>
    <name evidence="8" type="primary">8234040</name>
    <name evidence="7" type="ORF">Phum_PHUM407850</name>
</gene>